<protein>
    <submittedName>
        <fullName evidence="3">Uncharacterized protein</fullName>
    </submittedName>
</protein>
<dbReference type="OMA" id="IIHSYGN"/>
<name>A0A5N6FN34_PETAA</name>
<feature type="compositionally biased region" description="Basic and acidic residues" evidence="1">
    <location>
        <begin position="120"/>
        <end position="135"/>
    </location>
</feature>
<comment type="caution">
    <text evidence="3">The sequence shown here is derived from an EMBL/GenBank/DDBJ whole genome shotgun (WGS) entry which is preliminary data.</text>
</comment>
<organism evidence="3 4">
    <name type="scientific">Petromyces alliaceus</name>
    <name type="common">Aspergillus alliaceus</name>
    <dbReference type="NCBI Taxonomy" id="209559"/>
    <lineage>
        <taxon>Eukaryota</taxon>
        <taxon>Fungi</taxon>
        <taxon>Dikarya</taxon>
        <taxon>Ascomycota</taxon>
        <taxon>Pezizomycotina</taxon>
        <taxon>Eurotiomycetes</taxon>
        <taxon>Eurotiomycetidae</taxon>
        <taxon>Eurotiales</taxon>
        <taxon>Aspergillaceae</taxon>
        <taxon>Aspergillus</taxon>
        <taxon>Aspergillus subgen. Circumdati</taxon>
    </lineage>
</organism>
<feature type="region of interest" description="Disordered" evidence="1">
    <location>
        <begin position="24"/>
        <end position="82"/>
    </location>
</feature>
<proteinExistence type="predicted"/>
<accession>A0A5N6FN34</accession>
<dbReference type="EMBL" id="SPNV01000013">
    <property type="protein sequence ID" value="KAF5865985.1"/>
    <property type="molecule type" value="Genomic_DNA"/>
</dbReference>
<dbReference type="AlphaFoldDB" id="A0A5N6FN34"/>
<sequence length="154" mass="16718">MKTILTLGSLLLGAGIAFAAPTPNGADVEPESAHSFKINAYSPPPSTSKANDVQPESAHSFKINAYSPPPSTSEANNEVTPDSKNLFIIHSYGNPNEKREADVEPDAKNLFIIHSYGNPNEKREADDAVERRSQEDTAGTRVFNMLAAYRTTQE</sequence>
<reference evidence="3 4" key="1">
    <citation type="submission" date="2019-04" db="EMBL/GenBank/DDBJ databases">
        <title>Aspergillus burnettii sp. nov., novel species from soil in southeast Queensland.</title>
        <authorList>
            <person name="Gilchrist C.L.M."/>
            <person name="Pitt J.I."/>
            <person name="Lange L."/>
            <person name="Lacey H.J."/>
            <person name="Vuong D."/>
            <person name="Midgley D.J."/>
            <person name="Greenfield P."/>
            <person name="Bradbury M."/>
            <person name="Lacey E."/>
            <person name="Busk P.K."/>
            <person name="Pilgaard B."/>
            <person name="Chooi Y.H."/>
            <person name="Piggott A.M."/>
        </authorList>
    </citation>
    <scope>NUCLEOTIDE SEQUENCE [LARGE SCALE GENOMIC DNA]</scope>
    <source>
        <strain evidence="3 4">FRR 5400</strain>
    </source>
</reference>
<feature type="signal peptide" evidence="2">
    <location>
        <begin position="1"/>
        <end position="19"/>
    </location>
</feature>
<feature type="region of interest" description="Disordered" evidence="1">
    <location>
        <begin position="118"/>
        <end position="139"/>
    </location>
</feature>
<keyword evidence="2" id="KW-0732">Signal</keyword>
<feature type="compositionally biased region" description="Polar residues" evidence="1">
    <location>
        <begin position="72"/>
        <end position="82"/>
    </location>
</feature>
<evidence type="ECO:0000256" key="2">
    <source>
        <dbReference type="SAM" id="SignalP"/>
    </source>
</evidence>
<evidence type="ECO:0000313" key="4">
    <source>
        <dbReference type="Proteomes" id="UP000541154"/>
    </source>
</evidence>
<accession>A0A8H6AG79</accession>
<evidence type="ECO:0000256" key="1">
    <source>
        <dbReference type="SAM" id="MobiDB-lite"/>
    </source>
</evidence>
<evidence type="ECO:0000313" key="3">
    <source>
        <dbReference type="EMBL" id="KAF5865985.1"/>
    </source>
</evidence>
<feature type="chain" id="PRO_5043602068" evidence="2">
    <location>
        <begin position="20"/>
        <end position="154"/>
    </location>
</feature>
<keyword evidence="4" id="KW-1185">Reference proteome</keyword>
<gene>
    <name evidence="3" type="ORF">ETB97_001563</name>
</gene>
<dbReference type="Proteomes" id="UP000541154">
    <property type="component" value="Unassembled WGS sequence"/>
</dbReference>